<dbReference type="OrthoDB" id="1261513at2"/>
<reference evidence="1 2" key="1">
    <citation type="journal article" date="2007" name="PLoS Genet.">
        <title>A tale of two oxidation states: bacterial colonization of arsenic-rich environments.</title>
        <authorList>
            <person name="Muller D."/>
            <person name="Medigue C."/>
            <person name="Koechler S."/>
            <person name="Barbe V."/>
            <person name="Barakat M."/>
            <person name="Talla E."/>
            <person name="Bonnefoy V."/>
            <person name="Krin E."/>
            <person name="Arsene-Ploetze F."/>
            <person name="Carapito C."/>
            <person name="Chandler M."/>
            <person name="Cournoyer B."/>
            <person name="Cruveiller S."/>
            <person name="Dossat C."/>
            <person name="Duval S."/>
            <person name="Heymann M."/>
            <person name="Leize E."/>
            <person name="Lieutaud A."/>
            <person name="Lievremont D."/>
            <person name="Makita Y."/>
            <person name="Mangenot S."/>
            <person name="Nitschke W."/>
            <person name="Ortet P."/>
            <person name="Perdrial N."/>
            <person name="Schoepp B."/>
            <person name="Siguier N."/>
            <person name="Simeonova D.D."/>
            <person name="Rouy Z."/>
            <person name="Segurens B."/>
            <person name="Turlin E."/>
            <person name="Vallenet D."/>
            <person name="Van Dorsselaer A."/>
            <person name="Weiss S."/>
            <person name="Weissenbach J."/>
            <person name="Lett M.C."/>
            <person name="Danchin A."/>
            <person name="Bertin P.N."/>
        </authorList>
    </citation>
    <scope>NUCLEOTIDE SEQUENCE [LARGE SCALE GENOMIC DNA]</scope>
    <source>
        <strain evidence="2">ULPAs1</strain>
    </source>
</reference>
<sequence length="148" mass="16841">MHLKTFLLLPFLAGSIFLSGCSSFSGQSKAKDSLVGCWYGEDTQANLEPRVDWLINRKQDGTFTVEFRARESSQNLPIQTEEGYWWRNGDTYTTITTTVAGEKVDTANPQYTDVYEIISKKNNEISYYHPETKQTFTAKKVACDYKAP</sequence>
<dbReference type="EMBL" id="CU207211">
    <property type="protein sequence ID" value="CAL62966.1"/>
    <property type="molecule type" value="Genomic_DNA"/>
</dbReference>
<keyword evidence="2" id="KW-1185">Reference proteome</keyword>
<evidence type="ECO:0000313" key="2">
    <source>
        <dbReference type="Proteomes" id="UP000006697"/>
    </source>
</evidence>
<protein>
    <recommendedName>
        <fullName evidence="3">Lipoprotein</fullName>
    </recommendedName>
</protein>
<name>A4G8X9_HERAR</name>
<dbReference type="KEGG" id="har:HEAR2852"/>
<gene>
    <name evidence="1" type="ordered locus">HEAR2852</name>
</gene>
<dbReference type="AlphaFoldDB" id="A4G8X9"/>
<organism evidence="1 2">
    <name type="scientific">Herminiimonas arsenicoxydans</name>
    <dbReference type="NCBI Taxonomy" id="204773"/>
    <lineage>
        <taxon>Bacteria</taxon>
        <taxon>Pseudomonadati</taxon>
        <taxon>Pseudomonadota</taxon>
        <taxon>Betaproteobacteria</taxon>
        <taxon>Burkholderiales</taxon>
        <taxon>Oxalobacteraceae</taxon>
        <taxon>Herminiimonas</taxon>
    </lineage>
</organism>
<dbReference type="Proteomes" id="UP000006697">
    <property type="component" value="Chromosome"/>
</dbReference>
<dbReference type="PROSITE" id="PS51257">
    <property type="entry name" value="PROKAR_LIPOPROTEIN"/>
    <property type="match status" value="1"/>
</dbReference>
<dbReference type="STRING" id="204773.HEAR2852"/>
<proteinExistence type="predicted"/>
<accession>A4G8X9</accession>
<dbReference type="HOGENOM" id="CLU_1756336_0_0_4"/>
<evidence type="ECO:0008006" key="3">
    <source>
        <dbReference type="Google" id="ProtNLM"/>
    </source>
</evidence>
<evidence type="ECO:0000313" key="1">
    <source>
        <dbReference type="EMBL" id="CAL62966.1"/>
    </source>
</evidence>